<protein>
    <submittedName>
        <fullName evidence="1">Uncharacterized protein</fullName>
    </submittedName>
</protein>
<dbReference type="AlphaFoldDB" id="A0AAD6CG49"/>
<evidence type="ECO:0000313" key="1">
    <source>
        <dbReference type="EMBL" id="KAJ5461060.1"/>
    </source>
</evidence>
<dbReference type="GeneID" id="81596238"/>
<reference evidence="1" key="1">
    <citation type="submission" date="2022-12" db="EMBL/GenBank/DDBJ databases">
        <authorList>
            <person name="Petersen C."/>
        </authorList>
    </citation>
    <scope>NUCLEOTIDE SEQUENCE</scope>
    <source>
        <strain evidence="1">IBT 16125</strain>
    </source>
</reference>
<evidence type="ECO:0000313" key="2">
    <source>
        <dbReference type="Proteomes" id="UP001213681"/>
    </source>
</evidence>
<proteinExistence type="predicted"/>
<dbReference type="Proteomes" id="UP001213681">
    <property type="component" value="Unassembled WGS sequence"/>
</dbReference>
<gene>
    <name evidence="1" type="ORF">N7458_002612</name>
</gene>
<reference evidence="1" key="2">
    <citation type="journal article" date="2023" name="IMA Fungus">
        <title>Comparative genomic study of the Penicillium genus elucidates a diverse pangenome and 15 lateral gene transfer events.</title>
        <authorList>
            <person name="Petersen C."/>
            <person name="Sorensen T."/>
            <person name="Nielsen M.R."/>
            <person name="Sondergaard T.E."/>
            <person name="Sorensen J.L."/>
            <person name="Fitzpatrick D.A."/>
            <person name="Frisvad J.C."/>
            <person name="Nielsen K.L."/>
        </authorList>
    </citation>
    <scope>NUCLEOTIDE SEQUENCE</scope>
    <source>
        <strain evidence="1">IBT 16125</strain>
    </source>
</reference>
<sequence length="168" mass="18879">MVLVPKWFSLRWVLHPSSFLFPPSSATDLVTIPLSNIKCFFERLITPRWIGIAEDLTTVAEEKVIDQVNDLADRRLGDTIVVDARHREIARVHGPTPGYPQIEHMGARAVAHLSIDAALEHLHSRVEGMDLARTVGGGLPHDDFRLEETIDLDRLPLPGELDPPRTMR</sequence>
<dbReference type="EMBL" id="JAPVEA010000002">
    <property type="protein sequence ID" value="KAJ5461060.1"/>
    <property type="molecule type" value="Genomic_DNA"/>
</dbReference>
<comment type="caution">
    <text evidence="1">The sequence shown here is derived from an EMBL/GenBank/DDBJ whole genome shotgun (WGS) entry which is preliminary data.</text>
</comment>
<organism evidence="1 2">
    <name type="scientific">Penicillium daleae</name>
    <dbReference type="NCBI Taxonomy" id="63821"/>
    <lineage>
        <taxon>Eukaryota</taxon>
        <taxon>Fungi</taxon>
        <taxon>Dikarya</taxon>
        <taxon>Ascomycota</taxon>
        <taxon>Pezizomycotina</taxon>
        <taxon>Eurotiomycetes</taxon>
        <taxon>Eurotiomycetidae</taxon>
        <taxon>Eurotiales</taxon>
        <taxon>Aspergillaceae</taxon>
        <taxon>Penicillium</taxon>
    </lineage>
</organism>
<accession>A0AAD6CG49</accession>
<keyword evidence="2" id="KW-1185">Reference proteome</keyword>
<name>A0AAD6CG49_9EURO</name>
<dbReference type="RefSeq" id="XP_056770102.1">
    <property type="nucleotide sequence ID" value="XM_056905995.1"/>
</dbReference>